<reference evidence="4" key="1">
    <citation type="journal article" date="2019" name="IScience">
        <title>Narwhal Genome Reveals Long-Term Low Genetic Diversity despite Current Large Abundance Size.</title>
        <authorList>
            <person name="Westbury M.V."/>
            <person name="Petersen B."/>
            <person name="Garde E."/>
            <person name="Heide-Jorgensen M.P."/>
            <person name="Lorenzen E.D."/>
        </authorList>
    </citation>
    <scope>NUCLEOTIDE SEQUENCE [LARGE SCALE GENOMIC DNA]</scope>
</reference>
<accession>A0A4U1FNX5</accession>
<feature type="domain" description="Cordon-bleu ubiquitin-like" evidence="2">
    <location>
        <begin position="80"/>
        <end position="164"/>
    </location>
</feature>
<dbReference type="GO" id="GO:0005886">
    <property type="term" value="C:plasma membrane"/>
    <property type="evidence" value="ECO:0007669"/>
    <property type="project" value="TreeGrafter"/>
</dbReference>
<dbReference type="GO" id="GO:0005884">
    <property type="term" value="C:actin filament"/>
    <property type="evidence" value="ECO:0007669"/>
    <property type="project" value="TreeGrafter"/>
</dbReference>
<evidence type="ECO:0000256" key="1">
    <source>
        <dbReference type="ARBA" id="ARBA00022553"/>
    </source>
</evidence>
<dbReference type="GO" id="GO:0044294">
    <property type="term" value="C:dendritic growth cone"/>
    <property type="evidence" value="ECO:0007669"/>
    <property type="project" value="TreeGrafter"/>
</dbReference>
<dbReference type="GO" id="GO:0051639">
    <property type="term" value="P:actin filament network formation"/>
    <property type="evidence" value="ECO:0007669"/>
    <property type="project" value="TreeGrafter"/>
</dbReference>
<dbReference type="GO" id="GO:0048471">
    <property type="term" value="C:perinuclear region of cytoplasm"/>
    <property type="evidence" value="ECO:0007669"/>
    <property type="project" value="TreeGrafter"/>
</dbReference>
<dbReference type="GO" id="GO:1990357">
    <property type="term" value="C:terminal web"/>
    <property type="evidence" value="ECO:0007669"/>
    <property type="project" value="TreeGrafter"/>
</dbReference>
<dbReference type="PANTHER" id="PTHR47008">
    <property type="entry name" value="PROTEIN CORDON-BLEU"/>
    <property type="match status" value="1"/>
</dbReference>
<keyword evidence="1" id="KW-0597">Phosphoprotein</keyword>
<dbReference type="InterPro" id="IPR039895">
    <property type="entry name" value="COBL-like"/>
</dbReference>
<organism evidence="3 4">
    <name type="scientific">Monodon monoceros</name>
    <name type="common">Narwhal</name>
    <name type="synonym">Ceratodon monodon</name>
    <dbReference type="NCBI Taxonomy" id="40151"/>
    <lineage>
        <taxon>Eukaryota</taxon>
        <taxon>Metazoa</taxon>
        <taxon>Chordata</taxon>
        <taxon>Craniata</taxon>
        <taxon>Vertebrata</taxon>
        <taxon>Euteleostomi</taxon>
        <taxon>Mammalia</taxon>
        <taxon>Eutheria</taxon>
        <taxon>Laurasiatheria</taxon>
        <taxon>Artiodactyla</taxon>
        <taxon>Whippomorpha</taxon>
        <taxon>Cetacea</taxon>
        <taxon>Odontoceti</taxon>
        <taxon>Monodontidae</taxon>
        <taxon>Monodon</taxon>
    </lineage>
</organism>
<dbReference type="FunFam" id="3.10.20.90:FF:000065">
    <property type="entry name" value="Cordon-bleu WH2 repeat protein"/>
    <property type="match status" value="1"/>
</dbReference>
<dbReference type="PANTHER" id="PTHR47008:SF1">
    <property type="entry name" value="PROTEIN CORDON-BLEU"/>
    <property type="match status" value="1"/>
</dbReference>
<dbReference type="GO" id="GO:0001726">
    <property type="term" value="C:ruffle"/>
    <property type="evidence" value="ECO:0007669"/>
    <property type="project" value="TreeGrafter"/>
</dbReference>
<dbReference type="GO" id="GO:0044295">
    <property type="term" value="C:axonal growth cone"/>
    <property type="evidence" value="ECO:0007669"/>
    <property type="project" value="TreeGrafter"/>
</dbReference>
<dbReference type="GO" id="GO:0030041">
    <property type="term" value="P:actin filament polymerization"/>
    <property type="evidence" value="ECO:0007669"/>
    <property type="project" value="TreeGrafter"/>
</dbReference>
<dbReference type="EMBL" id="RWIC01000046">
    <property type="protein sequence ID" value="TKC51783.1"/>
    <property type="molecule type" value="Genomic_DNA"/>
</dbReference>
<dbReference type="Proteomes" id="UP000308365">
    <property type="component" value="Unassembled WGS sequence"/>
</dbReference>
<sequence>MMDLLVELCLQNHLNPSNHALEILSSETQQPLNFKPNTLVGTLNAHTVFLKEKVPEAKVKAGPAKVPEYKHSCAKMRSRNSACRVFQKTVRLVVNYLRTQKAVVRVSPEVPLQSILPVICAKCDVSPEHVVLLRDNVAGEELELSKSLNELGIKELYAWDNKRGEATQRLRRGAAGSPRMRRSTERWGWAFAGLSNFVQTRTGMGGKYNTWIVVIPLSPSREHARYPLSPVSFHEIRKKGKETFRKSSLGNGETEKEKKKILGFFKVNKRSDS</sequence>
<dbReference type="InterPro" id="IPR019025">
    <property type="entry name" value="Cordon-bleu_ubiquitin_domain"/>
</dbReference>
<dbReference type="GO" id="GO:0043025">
    <property type="term" value="C:neuronal cell body"/>
    <property type="evidence" value="ECO:0007669"/>
    <property type="project" value="TreeGrafter"/>
</dbReference>
<evidence type="ECO:0000259" key="2">
    <source>
        <dbReference type="Pfam" id="PF09469"/>
    </source>
</evidence>
<comment type="caution">
    <text evidence="3">The sequence shown here is derived from an EMBL/GenBank/DDBJ whole genome shotgun (WGS) entry which is preliminary data.</text>
</comment>
<evidence type="ECO:0000313" key="3">
    <source>
        <dbReference type="EMBL" id="TKC51783.1"/>
    </source>
</evidence>
<name>A0A4U1FNX5_MONMO</name>
<feature type="non-terminal residue" evidence="3">
    <location>
        <position position="273"/>
    </location>
</feature>
<dbReference type="GO" id="GO:0003785">
    <property type="term" value="F:actin monomer binding"/>
    <property type="evidence" value="ECO:0007669"/>
    <property type="project" value="InterPro"/>
</dbReference>
<gene>
    <name evidence="3" type="ORF">EI555_013221</name>
</gene>
<evidence type="ECO:0000313" key="4">
    <source>
        <dbReference type="Proteomes" id="UP000308365"/>
    </source>
</evidence>
<dbReference type="AlphaFoldDB" id="A0A4U1FNX5"/>
<dbReference type="Pfam" id="PF09469">
    <property type="entry name" value="Cobl"/>
    <property type="match status" value="1"/>
</dbReference>
<dbReference type="Gene3D" id="3.10.20.90">
    <property type="entry name" value="Phosphatidylinositol 3-kinase Catalytic Subunit, Chain A, domain 1"/>
    <property type="match status" value="1"/>
</dbReference>
<protein>
    <recommendedName>
        <fullName evidence="2">Cordon-bleu ubiquitin-like domain-containing protein</fullName>
    </recommendedName>
</protein>
<proteinExistence type="predicted"/>